<evidence type="ECO:0000256" key="2">
    <source>
        <dbReference type="SAM" id="MobiDB-lite"/>
    </source>
</evidence>
<dbReference type="GO" id="GO:0019825">
    <property type="term" value="F:oxygen binding"/>
    <property type="evidence" value="ECO:0007669"/>
    <property type="project" value="InterPro"/>
</dbReference>
<feature type="region of interest" description="Disordered" evidence="2">
    <location>
        <begin position="29"/>
        <end position="61"/>
    </location>
</feature>
<sequence>MEHPISPAFGSFIPCLHFSSQTSCRSQRTPTISLSSASSSTPSHIFNNSSPPPRPLFKSSIKPTCPLHHHSSTPYQIHYNSSPPSDSTSNTITISPSTSKHTQVSHSWPILKSRQSLLSSTFFTLLFQQYPHLSPFFPATSKKQQQHLIVTLSYIANIGGRRIPSSSLFELGRRHAHYGVSIDMFHQVGLCLFDAIEITLSDKDNVQDVIDAWKLVYFSATQFARSGHAFYFTEQKSQ</sequence>
<dbReference type="InterPro" id="IPR009050">
    <property type="entry name" value="Globin-like_sf"/>
</dbReference>
<keyword evidence="1" id="KW-0349">Heme</keyword>
<dbReference type="Gene3D" id="1.10.490.10">
    <property type="entry name" value="Globins"/>
    <property type="match status" value="1"/>
</dbReference>
<keyword evidence="1" id="KW-0813">Transport</keyword>
<feature type="domain" description="Globin" evidence="3">
    <location>
        <begin position="121"/>
        <end position="216"/>
    </location>
</feature>
<evidence type="ECO:0000256" key="1">
    <source>
        <dbReference type="RuleBase" id="RU000356"/>
    </source>
</evidence>
<dbReference type="SUPFAM" id="SSF46458">
    <property type="entry name" value="Globin-like"/>
    <property type="match status" value="1"/>
</dbReference>
<feature type="compositionally biased region" description="Low complexity" evidence="2">
    <location>
        <begin position="33"/>
        <end position="43"/>
    </location>
</feature>
<organism evidence="4">
    <name type="scientific">Timspurckia oligopyrenoides</name>
    <dbReference type="NCBI Taxonomy" id="708627"/>
    <lineage>
        <taxon>Eukaryota</taxon>
        <taxon>Rhodophyta</taxon>
        <taxon>Bangiophyceae</taxon>
        <taxon>Porphyridiales</taxon>
        <taxon>Porphyridiaceae</taxon>
        <taxon>Timspurckia</taxon>
    </lineage>
</organism>
<accession>A0A7S0ZIV6</accession>
<dbReference type="GO" id="GO:0005344">
    <property type="term" value="F:oxygen carrier activity"/>
    <property type="evidence" value="ECO:0007669"/>
    <property type="project" value="UniProtKB-KW"/>
</dbReference>
<evidence type="ECO:0000259" key="3">
    <source>
        <dbReference type="Pfam" id="PF00042"/>
    </source>
</evidence>
<dbReference type="Pfam" id="PF00042">
    <property type="entry name" value="Globin"/>
    <property type="match status" value="1"/>
</dbReference>
<dbReference type="EMBL" id="HBFP01010500">
    <property type="protein sequence ID" value="CAD8823145.1"/>
    <property type="molecule type" value="Transcribed_RNA"/>
</dbReference>
<dbReference type="InterPro" id="IPR000971">
    <property type="entry name" value="Globin"/>
</dbReference>
<dbReference type="GO" id="GO:0020037">
    <property type="term" value="F:heme binding"/>
    <property type="evidence" value="ECO:0007669"/>
    <property type="project" value="InterPro"/>
</dbReference>
<keyword evidence="1" id="KW-0561">Oxygen transport</keyword>
<keyword evidence="1" id="KW-0408">Iron</keyword>
<feature type="region of interest" description="Disordered" evidence="2">
    <location>
        <begin position="76"/>
        <end position="100"/>
    </location>
</feature>
<dbReference type="InterPro" id="IPR012292">
    <property type="entry name" value="Globin/Proto"/>
</dbReference>
<protein>
    <recommendedName>
        <fullName evidence="3">Globin domain-containing protein</fullName>
    </recommendedName>
</protein>
<keyword evidence="1" id="KW-0479">Metal-binding</keyword>
<proteinExistence type="inferred from homology"/>
<reference evidence="4" key="1">
    <citation type="submission" date="2021-01" db="EMBL/GenBank/DDBJ databases">
        <authorList>
            <person name="Corre E."/>
            <person name="Pelletier E."/>
            <person name="Niang G."/>
            <person name="Scheremetjew M."/>
            <person name="Finn R."/>
            <person name="Kale V."/>
            <person name="Holt S."/>
            <person name="Cochrane G."/>
            <person name="Meng A."/>
            <person name="Brown T."/>
            <person name="Cohen L."/>
        </authorList>
    </citation>
    <scope>NUCLEOTIDE SEQUENCE</scope>
    <source>
        <strain evidence="4">CCMP3278</strain>
    </source>
</reference>
<name>A0A7S0ZIV6_9RHOD</name>
<dbReference type="AlphaFoldDB" id="A0A7S0ZIV6"/>
<feature type="compositionally biased region" description="Low complexity" evidence="2">
    <location>
        <begin position="80"/>
        <end position="99"/>
    </location>
</feature>
<comment type="similarity">
    <text evidence="1">Belongs to the globin family.</text>
</comment>
<gene>
    <name evidence="4" type="ORF">TOLI1172_LOCUS7541</name>
</gene>
<evidence type="ECO:0000313" key="4">
    <source>
        <dbReference type="EMBL" id="CAD8823145.1"/>
    </source>
</evidence>